<evidence type="ECO:0000313" key="2">
    <source>
        <dbReference type="EMBL" id="GAS92777.1"/>
    </source>
</evidence>
<evidence type="ECO:0000313" key="3">
    <source>
        <dbReference type="Proteomes" id="UP000069620"/>
    </source>
</evidence>
<comment type="caution">
    <text evidence="2">The sequence shown here is derived from an EMBL/GenBank/DDBJ whole genome shotgun (WGS) entry which is preliminary data.</text>
</comment>
<feature type="region of interest" description="Disordered" evidence="1">
    <location>
        <begin position="1"/>
        <end position="27"/>
    </location>
</feature>
<evidence type="ECO:0000256" key="1">
    <source>
        <dbReference type="SAM" id="MobiDB-lite"/>
    </source>
</evidence>
<protein>
    <submittedName>
        <fullName evidence="2">Uncharacterized protein</fullName>
    </submittedName>
</protein>
<dbReference type="EMBL" id="BCSX01000064">
    <property type="protein sequence ID" value="GAS92777.1"/>
    <property type="molecule type" value="Genomic_DNA"/>
</dbReference>
<reference evidence="3" key="1">
    <citation type="journal article" date="2016" name="Genome Announc.">
        <title>Draft Genome Sequences of Five Rapidly Growing Mycobacterium Species, M. thermoresistibile, M. fortuitum subsp. acetamidolyticum, M. canariasense, M. brisbanense, and M. novocastrense.</title>
        <authorList>
            <person name="Katahira K."/>
            <person name="Ogura Y."/>
            <person name="Gotoh Y."/>
            <person name="Hayashi T."/>
        </authorList>
    </citation>
    <scope>NUCLEOTIDE SEQUENCE [LARGE SCALE GENOMIC DNA]</scope>
    <source>
        <strain evidence="3">JCM15654</strain>
    </source>
</reference>
<gene>
    <name evidence="2" type="ORF">RMCB_6873</name>
</gene>
<dbReference type="Proteomes" id="UP000069620">
    <property type="component" value="Unassembled WGS sequence"/>
</dbReference>
<proteinExistence type="predicted"/>
<name>A0A117I866_9MYCO</name>
<reference evidence="3" key="2">
    <citation type="submission" date="2016-02" db="EMBL/GenBank/DDBJ databases">
        <title>Draft genome sequence of five rapidly growing Mycobacterium species.</title>
        <authorList>
            <person name="Katahira K."/>
            <person name="Gotou Y."/>
            <person name="Iida K."/>
            <person name="Ogura Y."/>
            <person name="Hayashi T."/>
        </authorList>
    </citation>
    <scope>NUCLEOTIDE SEQUENCE [LARGE SCALE GENOMIC DNA]</scope>
    <source>
        <strain evidence="3">JCM15654</strain>
    </source>
</reference>
<sequence length="62" mass="6691">MGIGSAVTALRTRPSATYTQSQQEAGRRGHWLCGDGAVLSLVRDIHADSISSDREALHQAER</sequence>
<keyword evidence="3" id="KW-1185">Reference proteome</keyword>
<feature type="compositionally biased region" description="Polar residues" evidence="1">
    <location>
        <begin position="14"/>
        <end position="24"/>
    </location>
</feature>
<organism evidence="2 3">
    <name type="scientific">Mycolicibacterium brisbanense</name>
    <dbReference type="NCBI Taxonomy" id="146020"/>
    <lineage>
        <taxon>Bacteria</taxon>
        <taxon>Bacillati</taxon>
        <taxon>Actinomycetota</taxon>
        <taxon>Actinomycetes</taxon>
        <taxon>Mycobacteriales</taxon>
        <taxon>Mycobacteriaceae</taxon>
        <taxon>Mycolicibacterium</taxon>
    </lineage>
</organism>
<dbReference type="AlphaFoldDB" id="A0A117I866"/>
<accession>A0A117I866</accession>